<feature type="transmembrane region" description="Helical" evidence="1">
    <location>
        <begin position="400"/>
        <end position="417"/>
    </location>
</feature>
<dbReference type="InterPro" id="IPR011642">
    <property type="entry name" value="Gate_dom"/>
</dbReference>
<protein>
    <submittedName>
        <fullName evidence="4">Fe(2+) transporter FeoB</fullName>
    </submittedName>
</protein>
<dbReference type="PANTHER" id="PTHR43185:SF2">
    <property type="entry name" value="FERROUS IRON TRANSPORT PROTEIN B"/>
    <property type="match status" value="1"/>
</dbReference>
<feature type="transmembrane region" description="Helical" evidence="1">
    <location>
        <begin position="246"/>
        <end position="266"/>
    </location>
</feature>
<dbReference type="Pfam" id="PF07670">
    <property type="entry name" value="Gate"/>
    <property type="match status" value="2"/>
</dbReference>
<evidence type="ECO:0000259" key="3">
    <source>
        <dbReference type="Pfam" id="PF07670"/>
    </source>
</evidence>
<dbReference type="EMBL" id="QFFZ01000074">
    <property type="protein sequence ID" value="TEB08830.1"/>
    <property type="molecule type" value="Genomic_DNA"/>
</dbReference>
<feature type="transmembrane region" description="Helical" evidence="1">
    <location>
        <begin position="133"/>
        <end position="155"/>
    </location>
</feature>
<dbReference type="Pfam" id="PF07664">
    <property type="entry name" value="FeoB_C"/>
    <property type="match status" value="1"/>
</dbReference>
<dbReference type="InterPro" id="IPR050860">
    <property type="entry name" value="FeoB_GTPase"/>
</dbReference>
<evidence type="ECO:0000259" key="2">
    <source>
        <dbReference type="Pfam" id="PF07664"/>
    </source>
</evidence>
<dbReference type="RefSeq" id="WP_134215891.1">
    <property type="nucleotide sequence ID" value="NZ_QFFZ01000074.1"/>
</dbReference>
<feature type="transmembrane region" description="Helical" evidence="1">
    <location>
        <begin position="437"/>
        <end position="458"/>
    </location>
</feature>
<keyword evidence="5" id="KW-1185">Reference proteome</keyword>
<feature type="transmembrane region" description="Helical" evidence="1">
    <location>
        <begin position="353"/>
        <end position="379"/>
    </location>
</feature>
<gene>
    <name evidence="4" type="primary">feoB_2</name>
    <name evidence="4" type="ORF">Pmgp_03599</name>
</gene>
<feature type="transmembrane region" description="Helical" evidence="1">
    <location>
        <begin position="108"/>
        <end position="126"/>
    </location>
</feature>
<feature type="domain" description="Nucleoside transporter/FeoB GTPase Gate" evidence="3">
    <location>
        <begin position="308"/>
        <end position="432"/>
    </location>
</feature>
<organism evidence="4 5">
    <name type="scientific">Pelotomaculum propionicicum</name>
    <dbReference type="NCBI Taxonomy" id="258475"/>
    <lineage>
        <taxon>Bacteria</taxon>
        <taxon>Bacillati</taxon>
        <taxon>Bacillota</taxon>
        <taxon>Clostridia</taxon>
        <taxon>Eubacteriales</taxon>
        <taxon>Desulfotomaculaceae</taxon>
        <taxon>Pelotomaculum</taxon>
    </lineage>
</organism>
<evidence type="ECO:0000313" key="4">
    <source>
        <dbReference type="EMBL" id="TEB08830.1"/>
    </source>
</evidence>
<accession>A0A4Y7RJB1</accession>
<dbReference type="Proteomes" id="UP000297597">
    <property type="component" value="Unassembled WGS sequence"/>
</dbReference>
<keyword evidence="1" id="KW-1133">Transmembrane helix</keyword>
<dbReference type="GO" id="GO:0005886">
    <property type="term" value="C:plasma membrane"/>
    <property type="evidence" value="ECO:0007669"/>
    <property type="project" value="TreeGrafter"/>
</dbReference>
<dbReference type="GO" id="GO:0015093">
    <property type="term" value="F:ferrous iron transmembrane transporter activity"/>
    <property type="evidence" value="ECO:0007669"/>
    <property type="project" value="InterPro"/>
</dbReference>
<name>A0A4Y7RJB1_9FIRM</name>
<feature type="transmembrane region" description="Helical" evidence="1">
    <location>
        <begin position="183"/>
        <end position="202"/>
    </location>
</feature>
<feature type="transmembrane region" description="Helical" evidence="1">
    <location>
        <begin position="70"/>
        <end position="88"/>
    </location>
</feature>
<proteinExistence type="predicted"/>
<feature type="domain" description="Nucleoside transporter/FeoB GTPase Gate" evidence="3">
    <location>
        <begin position="139"/>
        <end position="232"/>
    </location>
</feature>
<sequence>MSQPSSTSELRDILKEIERISPEVSLKFNDSIVSAIYSDAERITRKVVSQKGKHKVDWDKKLDDVLTSRTFGIPSMILLLALVFWITVTGANYPSAVLATVLFWGQDRLADLCVWLGAPSWVKGFFVEGIYRCLAWVVSVMLPPMAIFFPCFTLLEDMGYLPRVAFNLDYLFKKAGAHGKQSLTMSMGFGCNAAGVIACRIIESPRERLIAMLTNNFVPCNGRFPTLIALAGLLVLGAAGSFGATFIVMGIVLLGIVITLAVSRVLSATLLKGIPSSFTLELPPYRKPQVGRVIIRSIFDRTLFVLGRAVCVAAPAGAVTWLLANINVGELSVLAHCANWLNPFGRLLGMDGYILMAFILGLPANEIVLPILIMSYLATGSMVELDSIEALHQLFVVEHGWTWLTVLCVMLFSLLHYPCGTTLWTIWRESGSVKWTAFAAFIPLGVACAVCFVIALAARQAGWV</sequence>
<feature type="domain" description="Ferrous iron transport protein B C-terminal" evidence="2">
    <location>
        <begin position="248"/>
        <end position="297"/>
    </location>
</feature>
<evidence type="ECO:0000313" key="5">
    <source>
        <dbReference type="Proteomes" id="UP000297597"/>
    </source>
</evidence>
<keyword evidence="1" id="KW-0472">Membrane</keyword>
<dbReference type="OrthoDB" id="9809127at2"/>
<evidence type="ECO:0000256" key="1">
    <source>
        <dbReference type="SAM" id="Phobius"/>
    </source>
</evidence>
<feature type="transmembrane region" description="Helical" evidence="1">
    <location>
        <begin position="222"/>
        <end position="240"/>
    </location>
</feature>
<comment type="caution">
    <text evidence="4">The sequence shown here is derived from an EMBL/GenBank/DDBJ whole genome shotgun (WGS) entry which is preliminary data.</text>
</comment>
<dbReference type="InterPro" id="IPR011640">
    <property type="entry name" value="Fe2_transport_prot_B_C"/>
</dbReference>
<reference evidence="4 5" key="1">
    <citation type="journal article" date="2018" name="Environ. Microbiol.">
        <title>Novel energy conservation strategies and behaviour of Pelotomaculum schinkii driving syntrophic propionate catabolism.</title>
        <authorList>
            <person name="Hidalgo-Ahumada C.A.P."/>
            <person name="Nobu M.K."/>
            <person name="Narihiro T."/>
            <person name="Tamaki H."/>
            <person name="Liu W.T."/>
            <person name="Kamagata Y."/>
            <person name="Stams A.J.M."/>
            <person name="Imachi H."/>
            <person name="Sousa D.Z."/>
        </authorList>
    </citation>
    <scope>NUCLEOTIDE SEQUENCE [LARGE SCALE GENOMIC DNA]</scope>
    <source>
        <strain evidence="4 5">MGP</strain>
    </source>
</reference>
<feature type="transmembrane region" description="Helical" evidence="1">
    <location>
        <begin position="302"/>
        <end position="324"/>
    </location>
</feature>
<keyword evidence="1" id="KW-0812">Transmembrane</keyword>
<dbReference type="PANTHER" id="PTHR43185">
    <property type="entry name" value="FERROUS IRON TRANSPORT PROTEIN B"/>
    <property type="match status" value="1"/>
</dbReference>
<dbReference type="AlphaFoldDB" id="A0A4Y7RJB1"/>